<dbReference type="Pfam" id="PF00691">
    <property type="entry name" value="OmpA"/>
    <property type="match status" value="1"/>
</dbReference>
<evidence type="ECO:0000256" key="1">
    <source>
        <dbReference type="ARBA" id="ARBA00004442"/>
    </source>
</evidence>
<name>A0A2T3PD73_9GAMM</name>
<dbReference type="AlphaFoldDB" id="A0A2T3PD73"/>
<proteinExistence type="predicted"/>
<evidence type="ECO:0000256" key="4">
    <source>
        <dbReference type="PROSITE-ProRule" id="PRU00473"/>
    </source>
</evidence>
<dbReference type="EMBL" id="PYLZ01000001">
    <property type="protein sequence ID" value="PSW27158.1"/>
    <property type="molecule type" value="Genomic_DNA"/>
</dbReference>
<organism evidence="6 7">
    <name type="scientific">Photobacterium swingsii</name>
    <dbReference type="NCBI Taxonomy" id="680026"/>
    <lineage>
        <taxon>Bacteria</taxon>
        <taxon>Pseudomonadati</taxon>
        <taxon>Pseudomonadota</taxon>
        <taxon>Gammaproteobacteria</taxon>
        <taxon>Vibrionales</taxon>
        <taxon>Vibrionaceae</taxon>
        <taxon>Photobacterium</taxon>
    </lineage>
</organism>
<evidence type="ECO:0000313" key="6">
    <source>
        <dbReference type="EMBL" id="PSW27158.1"/>
    </source>
</evidence>
<sequence length="199" mass="22458">MIWYCLFLFRSRKRTMKWMKVGALAIASLVMVGCQSNGSGQSQAQETYNESAADRYMTQLYTKAERIVEREDGVISRNGDQITILLDGDRSFDYNSAYIRSDSHKVLSALSALIAKNEKSKVFIGGHTDSLGRDEYNRSLSDKRAKSVANYLTLRGVDKEQVNTYGFGEVSPIADNDTAAGRQKNRRIDIRITPDFDQF</sequence>
<keyword evidence="3" id="KW-0998">Cell outer membrane</keyword>
<evidence type="ECO:0000313" key="7">
    <source>
        <dbReference type="Proteomes" id="UP000240481"/>
    </source>
</evidence>
<dbReference type="CDD" id="cd07185">
    <property type="entry name" value="OmpA_C-like"/>
    <property type="match status" value="1"/>
</dbReference>
<evidence type="ECO:0000256" key="2">
    <source>
        <dbReference type="ARBA" id="ARBA00023136"/>
    </source>
</evidence>
<dbReference type="SUPFAM" id="SSF103088">
    <property type="entry name" value="OmpA-like"/>
    <property type="match status" value="1"/>
</dbReference>
<evidence type="ECO:0000259" key="5">
    <source>
        <dbReference type="PROSITE" id="PS51123"/>
    </source>
</evidence>
<dbReference type="InterPro" id="IPR036737">
    <property type="entry name" value="OmpA-like_sf"/>
</dbReference>
<dbReference type="STRING" id="680026.AB733_02190"/>
<dbReference type="PANTHER" id="PTHR30329:SF21">
    <property type="entry name" value="LIPOPROTEIN YIAD-RELATED"/>
    <property type="match status" value="1"/>
</dbReference>
<dbReference type="PANTHER" id="PTHR30329">
    <property type="entry name" value="STATOR ELEMENT OF FLAGELLAR MOTOR COMPLEX"/>
    <property type="match status" value="1"/>
</dbReference>
<dbReference type="PRINTS" id="PR01023">
    <property type="entry name" value="NAFLGMOTY"/>
</dbReference>
<reference evidence="6 7" key="1">
    <citation type="submission" date="2018-01" db="EMBL/GenBank/DDBJ databases">
        <title>Whole genome sequencing of Histamine producing bacteria.</title>
        <authorList>
            <person name="Butler K."/>
        </authorList>
    </citation>
    <scope>NUCLEOTIDE SEQUENCE [LARGE SCALE GENOMIC DNA]</scope>
    <source>
        <strain evidence="6 7">DSM 24669</strain>
    </source>
</reference>
<comment type="caution">
    <text evidence="6">The sequence shown here is derived from an EMBL/GenBank/DDBJ whole genome shotgun (WGS) entry which is preliminary data.</text>
</comment>
<dbReference type="PRINTS" id="PR01021">
    <property type="entry name" value="OMPADOMAIN"/>
</dbReference>
<dbReference type="InterPro" id="IPR006664">
    <property type="entry name" value="OMP_bac"/>
</dbReference>
<protein>
    <submittedName>
        <fullName evidence="6">OmpA family protein</fullName>
    </submittedName>
</protein>
<dbReference type="Proteomes" id="UP000240481">
    <property type="component" value="Unassembled WGS sequence"/>
</dbReference>
<dbReference type="OrthoDB" id="9792521at2"/>
<comment type="subcellular location">
    <subcellularLocation>
        <location evidence="1">Cell outer membrane</location>
    </subcellularLocation>
</comment>
<evidence type="ECO:0000256" key="3">
    <source>
        <dbReference type="ARBA" id="ARBA00023237"/>
    </source>
</evidence>
<feature type="domain" description="OmpA-like" evidence="5">
    <location>
        <begin position="79"/>
        <end position="196"/>
    </location>
</feature>
<dbReference type="GO" id="GO:0009279">
    <property type="term" value="C:cell outer membrane"/>
    <property type="evidence" value="ECO:0007669"/>
    <property type="project" value="UniProtKB-SubCell"/>
</dbReference>
<accession>A0A2T3PD73</accession>
<keyword evidence="7" id="KW-1185">Reference proteome</keyword>
<dbReference type="PROSITE" id="PS51123">
    <property type="entry name" value="OMPA_2"/>
    <property type="match status" value="1"/>
</dbReference>
<dbReference type="InterPro" id="IPR050330">
    <property type="entry name" value="Bact_OuterMem_StrucFunc"/>
</dbReference>
<keyword evidence="2 4" id="KW-0472">Membrane</keyword>
<dbReference type="InterPro" id="IPR006665">
    <property type="entry name" value="OmpA-like"/>
</dbReference>
<dbReference type="Gene3D" id="3.30.1330.60">
    <property type="entry name" value="OmpA-like domain"/>
    <property type="match status" value="1"/>
</dbReference>
<gene>
    <name evidence="6" type="ORF">C9I94_04085</name>
</gene>